<evidence type="ECO:0000256" key="1">
    <source>
        <dbReference type="SAM" id="MobiDB-lite"/>
    </source>
</evidence>
<feature type="region of interest" description="Disordered" evidence="1">
    <location>
        <begin position="151"/>
        <end position="193"/>
    </location>
</feature>
<dbReference type="Proteomes" id="UP000095280">
    <property type="component" value="Unplaced"/>
</dbReference>
<evidence type="ECO:0000313" key="2">
    <source>
        <dbReference type="Proteomes" id="UP000095280"/>
    </source>
</evidence>
<proteinExistence type="predicted"/>
<feature type="compositionally biased region" description="Polar residues" evidence="1">
    <location>
        <begin position="151"/>
        <end position="165"/>
    </location>
</feature>
<accession>A0A1I8GI58</accession>
<name>A0A1I8GI58_9PLAT</name>
<keyword evidence="2" id="KW-1185">Reference proteome</keyword>
<protein>
    <submittedName>
        <fullName evidence="3">Uncharacterized protein</fullName>
    </submittedName>
</protein>
<dbReference type="WBParaSite" id="maker-uti_cns_0001965-snap-gene-0.5-mRNA-1">
    <property type="protein sequence ID" value="maker-uti_cns_0001965-snap-gene-0.5-mRNA-1"/>
    <property type="gene ID" value="maker-uti_cns_0001965-snap-gene-0.5"/>
</dbReference>
<reference evidence="3" key="1">
    <citation type="submission" date="2016-11" db="UniProtKB">
        <authorList>
            <consortium name="WormBaseParasite"/>
        </authorList>
    </citation>
    <scope>IDENTIFICATION</scope>
</reference>
<dbReference type="AlphaFoldDB" id="A0A1I8GI58"/>
<feature type="compositionally biased region" description="Polar residues" evidence="1">
    <location>
        <begin position="183"/>
        <end position="193"/>
    </location>
</feature>
<evidence type="ECO:0000313" key="3">
    <source>
        <dbReference type="WBParaSite" id="maker-uti_cns_0001965-snap-gene-0.5-mRNA-1"/>
    </source>
</evidence>
<sequence>MSASKALHPKSPNSFSLAEGQDIVVDNFSLAFNHRDRWRSTSAAFRCWAAKAKTSLRSPRSAQTVTGLFLAGTTKAGCRRETPAPRILSKPFMLDFASCRPDRMASRASSFMSRFSGSRPSKSSLRCPRPVPMVSCLPCCSCLLWASGSSGAPPSLRETSTSSICPSAGPSPTPGRRQARPEQLSSFKMKQRS</sequence>
<organism evidence="2 3">
    <name type="scientific">Macrostomum lignano</name>
    <dbReference type="NCBI Taxonomy" id="282301"/>
    <lineage>
        <taxon>Eukaryota</taxon>
        <taxon>Metazoa</taxon>
        <taxon>Spiralia</taxon>
        <taxon>Lophotrochozoa</taxon>
        <taxon>Platyhelminthes</taxon>
        <taxon>Rhabditophora</taxon>
        <taxon>Macrostomorpha</taxon>
        <taxon>Macrostomida</taxon>
        <taxon>Macrostomidae</taxon>
        <taxon>Macrostomum</taxon>
    </lineage>
</organism>